<dbReference type="KEGG" id="pgu:PGUG_03109"/>
<name>A5DIK8_PICGU</name>
<evidence type="ECO:0000313" key="1">
    <source>
        <dbReference type="EMBL" id="EDK39011.2"/>
    </source>
</evidence>
<reference evidence="1 2" key="1">
    <citation type="journal article" date="2009" name="Nature">
        <title>Evolution of pathogenicity and sexual reproduction in eight Candida genomes.</title>
        <authorList>
            <person name="Butler G."/>
            <person name="Rasmussen M.D."/>
            <person name="Lin M.F."/>
            <person name="Santos M.A."/>
            <person name="Sakthikumar S."/>
            <person name="Munro C.A."/>
            <person name="Rheinbay E."/>
            <person name="Grabherr M."/>
            <person name="Forche A."/>
            <person name="Reedy J.L."/>
            <person name="Agrafioti I."/>
            <person name="Arnaud M.B."/>
            <person name="Bates S."/>
            <person name="Brown A.J."/>
            <person name="Brunke S."/>
            <person name="Costanzo M.C."/>
            <person name="Fitzpatrick D.A."/>
            <person name="de Groot P.W."/>
            <person name="Harris D."/>
            <person name="Hoyer L.L."/>
            <person name="Hube B."/>
            <person name="Klis F.M."/>
            <person name="Kodira C."/>
            <person name="Lennard N."/>
            <person name="Logue M.E."/>
            <person name="Martin R."/>
            <person name="Neiman A.M."/>
            <person name="Nikolaou E."/>
            <person name="Quail M.A."/>
            <person name="Quinn J."/>
            <person name="Santos M.C."/>
            <person name="Schmitzberger F.F."/>
            <person name="Sherlock G."/>
            <person name="Shah P."/>
            <person name="Silverstein K.A."/>
            <person name="Skrzypek M.S."/>
            <person name="Soll D."/>
            <person name="Staggs R."/>
            <person name="Stansfield I."/>
            <person name="Stumpf M.P."/>
            <person name="Sudbery P.E."/>
            <person name="Srikantha T."/>
            <person name="Zeng Q."/>
            <person name="Berman J."/>
            <person name="Berriman M."/>
            <person name="Heitman J."/>
            <person name="Gow N.A."/>
            <person name="Lorenz M.C."/>
            <person name="Birren B.W."/>
            <person name="Kellis M."/>
            <person name="Cuomo C.A."/>
        </authorList>
    </citation>
    <scope>NUCLEOTIDE SEQUENCE [LARGE SCALE GENOMIC DNA]</scope>
    <source>
        <strain evidence="2">ATCC 6260 / CBS 566 / DSM 6381 / JCM 1539 / NBRC 10279 / NRRL Y-324</strain>
    </source>
</reference>
<dbReference type="OrthoDB" id="10320687at2759"/>
<accession>A5DIK8</accession>
<organism evidence="1 2">
    <name type="scientific">Meyerozyma guilliermondii (strain ATCC 6260 / CBS 566 / DSM 6381 / JCM 1539 / NBRC 10279 / NRRL Y-324)</name>
    <name type="common">Yeast</name>
    <name type="synonym">Candida guilliermondii</name>
    <dbReference type="NCBI Taxonomy" id="294746"/>
    <lineage>
        <taxon>Eukaryota</taxon>
        <taxon>Fungi</taxon>
        <taxon>Dikarya</taxon>
        <taxon>Ascomycota</taxon>
        <taxon>Saccharomycotina</taxon>
        <taxon>Pichiomycetes</taxon>
        <taxon>Debaryomycetaceae</taxon>
        <taxon>Meyerozyma</taxon>
    </lineage>
</organism>
<keyword evidence="2" id="KW-1185">Reference proteome</keyword>
<proteinExistence type="predicted"/>
<dbReference type="GeneID" id="5127157"/>
<dbReference type="HOGENOM" id="CLU_869078_0_0_1"/>
<dbReference type="InParanoid" id="A5DIK8"/>
<dbReference type="RefSeq" id="XP_001485380.2">
    <property type="nucleotide sequence ID" value="XM_001485330.1"/>
</dbReference>
<dbReference type="VEuPathDB" id="FungiDB:PGUG_03109"/>
<protein>
    <submittedName>
        <fullName evidence="1">Uncharacterized protein</fullName>
    </submittedName>
</protein>
<dbReference type="AlphaFoldDB" id="A5DIK8"/>
<dbReference type="EMBL" id="CH408157">
    <property type="protein sequence ID" value="EDK39011.2"/>
    <property type="molecule type" value="Genomic_DNA"/>
</dbReference>
<sequence length="320" mass="35936">MVPQSSNVLEKLAPPGRSRGIVVVFDIGNRRQKGPLGFVFAEKEIWFVHDVEAMEQYLLEALNVEDRCTVLVWYHDYQSFFYIMGFLSRFDGQKQRDKTSVYAREAYGYYLSKINGGKAIPDPDLPPYFCDTPLPFELMVALDPSSLHRDHLSSSSIGLLQILRTITYLHGGQFAVITGSAKTNSNNAGSVLSILEKCGCDGFSDHRPEAQAVYSHSEDVNLLIPKSWDTLKSIQSIILAKVEDGVSPKSYMIESEDDHFRFIETYKHYLSQPNNTSQELLDLLGISAPPIESPKSAYSVHAAHEQLLNEIQHQTTNTIS</sequence>
<dbReference type="Proteomes" id="UP000001997">
    <property type="component" value="Unassembled WGS sequence"/>
</dbReference>
<evidence type="ECO:0000313" key="2">
    <source>
        <dbReference type="Proteomes" id="UP000001997"/>
    </source>
</evidence>
<gene>
    <name evidence="1" type="ORF">PGUG_03109</name>
</gene>